<evidence type="ECO:0000256" key="2">
    <source>
        <dbReference type="ARBA" id="ARBA00022723"/>
    </source>
</evidence>
<comment type="caution">
    <text evidence="6">The sequence shown here is derived from an EMBL/GenBank/DDBJ whole genome shotgun (WGS) entry which is preliminary data.</text>
</comment>
<dbReference type="InterPro" id="IPR010327">
    <property type="entry name" value="FldB/FldC_alpha/beta"/>
</dbReference>
<keyword evidence="2" id="KW-0479">Metal-binding</keyword>
<accession>A0ABU9XWW1</accession>
<feature type="compositionally biased region" description="Pro residues" evidence="5">
    <location>
        <begin position="361"/>
        <end position="382"/>
    </location>
</feature>
<dbReference type="Proteomes" id="UP001419910">
    <property type="component" value="Unassembled WGS sequence"/>
</dbReference>
<organism evidence="6 7">
    <name type="scientific">Sphingomonas oligophenolica</name>
    <dbReference type="NCBI Taxonomy" id="301154"/>
    <lineage>
        <taxon>Bacteria</taxon>
        <taxon>Pseudomonadati</taxon>
        <taxon>Pseudomonadota</taxon>
        <taxon>Alphaproteobacteria</taxon>
        <taxon>Sphingomonadales</taxon>
        <taxon>Sphingomonadaceae</taxon>
        <taxon>Sphingomonas</taxon>
    </lineage>
</organism>
<dbReference type="RefSeq" id="WP_343887610.1">
    <property type="nucleotide sequence ID" value="NZ_BAAAEH010000005.1"/>
</dbReference>
<feature type="region of interest" description="Disordered" evidence="5">
    <location>
        <begin position="357"/>
        <end position="387"/>
    </location>
</feature>
<keyword evidence="7" id="KW-1185">Reference proteome</keyword>
<evidence type="ECO:0000256" key="1">
    <source>
        <dbReference type="ARBA" id="ARBA00005806"/>
    </source>
</evidence>
<dbReference type="Gene3D" id="1.20.1270.370">
    <property type="match status" value="1"/>
</dbReference>
<comment type="similarity">
    <text evidence="1">Belongs to the FldB/FldC dehydratase alpha/beta subunit family.</text>
</comment>
<protein>
    <submittedName>
        <fullName evidence="6">2-hydroxyacyl-CoA dehydratase family protein</fullName>
    </submittedName>
</protein>
<evidence type="ECO:0000313" key="6">
    <source>
        <dbReference type="EMBL" id="MEN2788036.1"/>
    </source>
</evidence>
<dbReference type="Gene3D" id="3.40.50.11900">
    <property type="match status" value="2"/>
</dbReference>
<proteinExistence type="inferred from homology"/>
<dbReference type="PANTHER" id="PTHR30548:SF4">
    <property type="entry name" value="SUBUNIT OF OXYGEN-SENSITIVE 2-HYDROXYISOCAPROYL-COA DEHYDRATASE"/>
    <property type="match status" value="1"/>
</dbReference>
<reference evidence="6 7" key="1">
    <citation type="submission" date="2024-05" db="EMBL/GenBank/DDBJ databases">
        <authorList>
            <person name="Liu Q."/>
            <person name="Xin Y.-H."/>
        </authorList>
    </citation>
    <scope>NUCLEOTIDE SEQUENCE [LARGE SCALE GENOMIC DNA]</scope>
    <source>
        <strain evidence="6 7">CGMCC 1.10181</strain>
    </source>
</reference>
<evidence type="ECO:0000313" key="7">
    <source>
        <dbReference type="Proteomes" id="UP001419910"/>
    </source>
</evidence>
<evidence type="ECO:0000256" key="4">
    <source>
        <dbReference type="ARBA" id="ARBA00023014"/>
    </source>
</evidence>
<gene>
    <name evidence="6" type="ORF">ABC974_00205</name>
</gene>
<dbReference type="PANTHER" id="PTHR30548">
    <property type="entry name" value="2-HYDROXYGLUTARYL-COA DEHYDRATASE, D-COMPONENT-RELATED"/>
    <property type="match status" value="1"/>
</dbReference>
<dbReference type="EMBL" id="JBDIME010000001">
    <property type="protein sequence ID" value="MEN2788036.1"/>
    <property type="molecule type" value="Genomic_DNA"/>
</dbReference>
<sequence>MSDRGALARLVAAAQAPEAIAAEFRAGGERVVWTLGWDLPRELVDAFGLHPVRLVPAHRADHDIVSLIGAETLSARGRALIATIAALPAEDAVLISHADAEQPQLFATLRELARCGAMTPPPIRFLDLLTIHRPATRRYNRVRVEQLMAWLAALEGARQPDLPTAIRGGNTIRRSLQKIMALRADGRLSGVEAHQLLAASAILSPMELAELLPAAAKELAGRPPRDTIRLLLSGSEIESIDLLATLEESAVTVIAEDHGWGADRAAAMLPETGDPVDAIAASALDPTAGAFAALDTRAARLADRIAGLAPDRVLHLRLQGDEAAAWEVEALRRSVPASTPFHAATLPEDLDGVIAFLRSGTPPPEAAPPPVPDKAAPPPPRPTRSRKSLAAISRFGAYQRDWFAGVRAEAAAGKLFAVVNANAPQEMLRALGIPFVVNQWWASIAAAKQQSARYAGLLAAHGLPADVEAYSAQGVAAAFDHDPERAPWGGLPRPDILGAVLSTDATPRLFETWADITGARLQRFQRSIESRWEIPVSWWDGLADDWDNFIEPERLDLFAAELADAIAELETLSGTSFDAARFAEVMDLVNEQEGLYRETRDLVARTVPAPISVVDSMPATMVPQWHRGTVWARDAAREFHDEVAARVAAGEAACRNEQLRLMFVGRGVWGDMGFYQRWEESHGAVFICSMYLSLAADGYIRHHDRGRDPLRALAARFVTMGDELRMPTWAGAWHVKEAEWHQVDGAMALSDADPLVLRALREAGVPVLELGMDNYVPDPAVEADLDRRVIAFLEGPVAAASARRRGL</sequence>
<evidence type="ECO:0000256" key="3">
    <source>
        <dbReference type="ARBA" id="ARBA00023004"/>
    </source>
</evidence>
<name>A0ABU9XWW1_9SPHN</name>
<dbReference type="Gene3D" id="3.40.50.11890">
    <property type="match status" value="1"/>
</dbReference>
<keyword evidence="3" id="KW-0408">Iron</keyword>
<keyword evidence="4" id="KW-0411">Iron-sulfur</keyword>
<dbReference type="Pfam" id="PF06050">
    <property type="entry name" value="HGD-D"/>
    <property type="match status" value="2"/>
</dbReference>
<evidence type="ECO:0000256" key="5">
    <source>
        <dbReference type="SAM" id="MobiDB-lite"/>
    </source>
</evidence>